<feature type="region of interest" description="Disordered" evidence="2">
    <location>
        <begin position="356"/>
        <end position="383"/>
    </location>
</feature>
<evidence type="ECO:0000313" key="3">
    <source>
        <dbReference type="EMBL" id="OGC54744.1"/>
    </source>
</evidence>
<dbReference type="STRING" id="1802619.A2797_00550"/>
<protein>
    <submittedName>
        <fullName evidence="3">Uncharacterized protein</fullName>
    </submittedName>
</protein>
<feature type="region of interest" description="Disordered" evidence="2">
    <location>
        <begin position="229"/>
        <end position="252"/>
    </location>
</feature>
<feature type="compositionally biased region" description="Basic and acidic residues" evidence="2">
    <location>
        <begin position="12"/>
        <end position="47"/>
    </location>
</feature>
<name>A0A1F4VC43_UNCKA</name>
<organism evidence="3 4">
    <name type="scientific">candidate division WWE3 bacterium RIFCSPHIGHO2_01_FULL_48_15</name>
    <dbReference type="NCBI Taxonomy" id="1802619"/>
    <lineage>
        <taxon>Bacteria</taxon>
        <taxon>Katanobacteria</taxon>
    </lineage>
</organism>
<comment type="caution">
    <text evidence="3">The sequence shown here is derived from an EMBL/GenBank/DDBJ whole genome shotgun (WGS) entry which is preliminary data.</text>
</comment>
<dbReference type="AlphaFoldDB" id="A0A1F4VC43"/>
<evidence type="ECO:0000313" key="4">
    <source>
        <dbReference type="Proteomes" id="UP000179005"/>
    </source>
</evidence>
<evidence type="ECO:0000256" key="2">
    <source>
        <dbReference type="SAM" id="MobiDB-lite"/>
    </source>
</evidence>
<sequence>MAEGEVSPQIPPEEKSPESDSEKAYSERSAAFEKIDSTPDDELRQKGAELGIEGPTSKIREALKTEWDEAYEEKAQAAREHIESQRAQVAGPGLPEGAAKAYEEAVAVAKHRAEAVRLVEAAKAPLKERAAETGKKKAGEVVQFAREKGPVVKEKARVAAEKFSLAIEEVIVRATPKMEALIERGKKVLGKVKETDPREALASLIDLPANFTDLIANYVEEVARKREEKARKLEKKVEERREERQKLEDALDEKDKGLVEASRDLRKVDWARMMSRNKEVEAKLKSEQDQIEKDYGESYKRSPKTAEKRQKKLDALRSRSDEQKAKLREEREAFLARENSDLEKARERLGRKYGRRIGKAAERTSETRERASKAREEASEAAGFRETWQARARKMRRTSDAVVAFLGA</sequence>
<gene>
    <name evidence="3" type="ORF">A2797_00550</name>
</gene>
<feature type="region of interest" description="Disordered" evidence="2">
    <location>
        <begin position="1"/>
        <end position="57"/>
    </location>
</feature>
<feature type="coiled-coil region" evidence="1">
    <location>
        <begin position="60"/>
        <end position="88"/>
    </location>
</feature>
<feature type="compositionally biased region" description="Basic and acidic residues" evidence="2">
    <location>
        <begin position="359"/>
        <end position="378"/>
    </location>
</feature>
<dbReference type="EMBL" id="MEVC01000015">
    <property type="protein sequence ID" value="OGC54744.1"/>
    <property type="molecule type" value="Genomic_DNA"/>
</dbReference>
<keyword evidence="1" id="KW-0175">Coiled coil</keyword>
<proteinExistence type="predicted"/>
<accession>A0A1F4VC43</accession>
<reference evidence="3 4" key="1">
    <citation type="journal article" date="2016" name="Nat. Commun.">
        <title>Thousands of microbial genomes shed light on interconnected biogeochemical processes in an aquifer system.</title>
        <authorList>
            <person name="Anantharaman K."/>
            <person name="Brown C.T."/>
            <person name="Hug L.A."/>
            <person name="Sharon I."/>
            <person name="Castelle C.J."/>
            <person name="Probst A.J."/>
            <person name="Thomas B.C."/>
            <person name="Singh A."/>
            <person name="Wilkins M.J."/>
            <person name="Karaoz U."/>
            <person name="Brodie E.L."/>
            <person name="Williams K.H."/>
            <person name="Hubbard S.S."/>
            <person name="Banfield J.F."/>
        </authorList>
    </citation>
    <scope>NUCLEOTIDE SEQUENCE [LARGE SCALE GENOMIC DNA]</scope>
</reference>
<dbReference type="Proteomes" id="UP000179005">
    <property type="component" value="Unassembled WGS sequence"/>
</dbReference>
<feature type="region of interest" description="Disordered" evidence="2">
    <location>
        <begin position="276"/>
        <end position="325"/>
    </location>
</feature>
<evidence type="ECO:0000256" key="1">
    <source>
        <dbReference type="SAM" id="Coils"/>
    </source>
</evidence>